<name>A0AA95K886_9GAMM</name>
<gene>
    <name evidence="2" type="ORF">QE210_21825</name>
</gene>
<evidence type="ECO:0000256" key="1">
    <source>
        <dbReference type="SAM" id="MobiDB-lite"/>
    </source>
</evidence>
<accession>A0AA95K886</accession>
<geneLocation type="plasmid" evidence="2 3">
    <name>paPv15</name>
</geneLocation>
<protein>
    <submittedName>
        <fullName evidence="2">Uncharacterized protein</fullName>
    </submittedName>
</protein>
<reference evidence="2" key="1">
    <citation type="submission" date="2023-04" db="EMBL/GenBank/DDBJ databases">
        <title>Genome dynamics across the evolutionary transition to endosymbiosis.</title>
        <authorList>
            <person name="Siozios S."/>
            <person name="Nadal-Jimenez P."/>
            <person name="Azagi T."/>
            <person name="Sprong H."/>
            <person name="Frost C.L."/>
            <person name="Parratt S.R."/>
            <person name="Taylor G."/>
            <person name="Brettell L."/>
            <person name="Lew K.C."/>
            <person name="Croft L."/>
            <person name="King K.C."/>
            <person name="Brockhurst M.A."/>
            <person name="Hypsa V."/>
            <person name="Novakova E."/>
            <person name="Darby A.C."/>
            <person name="Hurst G.D.D."/>
        </authorList>
    </citation>
    <scope>NUCLEOTIDE SEQUENCE</scope>
    <source>
        <strain evidence="2">APv</strain>
        <plasmid evidence="2">paPv15</plasmid>
    </source>
</reference>
<evidence type="ECO:0000313" key="3">
    <source>
        <dbReference type="Proteomes" id="UP001177595"/>
    </source>
</evidence>
<keyword evidence="2" id="KW-0614">Plasmid</keyword>
<evidence type="ECO:0000313" key="2">
    <source>
        <dbReference type="EMBL" id="WGM04100.1"/>
    </source>
</evidence>
<organism evidence="2 3">
    <name type="scientific">Arsenophonus nasoniae</name>
    <name type="common">son-killer infecting Nasonia vitripennis</name>
    <dbReference type="NCBI Taxonomy" id="638"/>
    <lineage>
        <taxon>Bacteria</taxon>
        <taxon>Pseudomonadati</taxon>
        <taxon>Pseudomonadota</taxon>
        <taxon>Gammaproteobacteria</taxon>
        <taxon>Enterobacterales</taxon>
        <taxon>Morganellaceae</taxon>
        <taxon>Arsenophonus</taxon>
    </lineage>
</organism>
<dbReference type="RefSeq" id="WP_280627387.1">
    <property type="nucleotide sequence ID" value="NZ_CP123519.1"/>
</dbReference>
<dbReference type="Proteomes" id="UP001177595">
    <property type="component" value="Plasmid paPv15"/>
</dbReference>
<feature type="region of interest" description="Disordered" evidence="1">
    <location>
        <begin position="24"/>
        <end position="45"/>
    </location>
</feature>
<sequence>MDLTTQSEVAESIEENRATLDNTSNIIELEKEKSKPRKNKEKSKEKPFRAIGYNAGSLYLISKEQLQVLTFKARDLKESNLLLLAPLSWWRNNYPQYNDNGDAKKTPDWSKAADDIIRECSKAGVYSSDSIRGLGFWRDGDRIIQHLGNVLYDVTNDKKVSMLDPSLKGIYQRESAQPKRKTESANEELVDLFIKAINSIYWKDPTHAQLFLGWIVLARFCGLLDWRSHIWVTGEHGAGKSDTVLDAFRIALGSGNYISAKGSTTEAGARQRLAFNAIPFVLDEAEPNTNKDCSRIDAILTLARNSSSDDEATAIKGTVSGTSMYYRNRSMFCFASINPRELELADQSRISILEIVKKPQTADSKDTFNFIKKAYLKLEREDFSTQLNNLIISRLPTLEKNLAVFVEVAGDHLGHSRDGKQYGSLLAGFATLAHNEPIDLATAKAYVEKLKLTEVVEENRDTNATGWDMCWIKMSAVKLTFRDSRSNVTVGEGIEMLQQKNIEELARIVGYEHSGGGKIGQEQLERAALRGKIEVEKALKKLGIVYQDGTASLYGCVGEGIYIANSSEAMSKALSGTPFQNWKKHSSRIGEKVSKLIKMDGKVSRAIFISFN</sequence>
<dbReference type="EMBL" id="CP123519">
    <property type="protein sequence ID" value="WGM04100.1"/>
    <property type="molecule type" value="Genomic_DNA"/>
</dbReference>
<dbReference type="AlphaFoldDB" id="A0AA95K886"/>
<proteinExistence type="predicted"/>